<accession>A0A6C0D8E1</accession>
<dbReference type="GO" id="GO:0004843">
    <property type="term" value="F:cysteine-type deubiquitinase activity"/>
    <property type="evidence" value="ECO:0007669"/>
    <property type="project" value="InterPro"/>
</dbReference>
<dbReference type="PROSITE" id="PS00973">
    <property type="entry name" value="USP_2"/>
    <property type="match status" value="1"/>
</dbReference>
<name>A0A6C0D8E1_9ZZZZ</name>
<dbReference type="InterPro" id="IPR028889">
    <property type="entry name" value="USP"/>
</dbReference>
<dbReference type="PROSITE" id="PS50235">
    <property type="entry name" value="USP_3"/>
    <property type="match status" value="1"/>
</dbReference>
<dbReference type="InterPro" id="IPR001394">
    <property type="entry name" value="Peptidase_C19_UCH"/>
</dbReference>
<dbReference type="CDD" id="cd02674">
    <property type="entry name" value="Peptidase_C19R"/>
    <property type="match status" value="1"/>
</dbReference>
<dbReference type="Pfam" id="PF00443">
    <property type="entry name" value="UCH"/>
    <property type="match status" value="1"/>
</dbReference>
<organism evidence="2">
    <name type="scientific">viral metagenome</name>
    <dbReference type="NCBI Taxonomy" id="1070528"/>
    <lineage>
        <taxon>unclassified sequences</taxon>
        <taxon>metagenomes</taxon>
        <taxon>organismal metagenomes</taxon>
    </lineage>
</organism>
<dbReference type="AlphaFoldDB" id="A0A6C0D8E1"/>
<dbReference type="InterPro" id="IPR050185">
    <property type="entry name" value="Ub_carboxyl-term_hydrolase"/>
</dbReference>
<dbReference type="EMBL" id="MN739550">
    <property type="protein sequence ID" value="QHT12777.1"/>
    <property type="molecule type" value="Genomic_DNA"/>
</dbReference>
<proteinExistence type="predicted"/>
<dbReference type="SUPFAM" id="SSF54001">
    <property type="entry name" value="Cysteine proteinases"/>
    <property type="match status" value="1"/>
</dbReference>
<dbReference type="InterPro" id="IPR018200">
    <property type="entry name" value="USP_CS"/>
</dbReference>
<dbReference type="InterPro" id="IPR038765">
    <property type="entry name" value="Papain-like_cys_pep_sf"/>
</dbReference>
<dbReference type="GO" id="GO:0016579">
    <property type="term" value="P:protein deubiquitination"/>
    <property type="evidence" value="ECO:0007669"/>
    <property type="project" value="InterPro"/>
</dbReference>
<dbReference type="Gene3D" id="3.90.70.10">
    <property type="entry name" value="Cysteine proteinases"/>
    <property type="match status" value="1"/>
</dbReference>
<reference evidence="2" key="1">
    <citation type="journal article" date="2020" name="Nature">
        <title>Giant virus diversity and host interactions through global metagenomics.</title>
        <authorList>
            <person name="Schulz F."/>
            <person name="Roux S."/>
            <person name="Paez-Espino D."/>
            <person name="Jungbluth S."/>
            <person name="Walsh D.A."/>
            <person name="Denef V.J."/>
            <person name="McMahon K.D."/>
            <person name="Konstantinidis K.T."/>
            <person name="Eloe-Fadrosh E.A."/>
            <person name="Kyrpides N.C."/>
            <person name="Woyke T."/>
        </authorList>
    </citation>
    <scope>NUCLEOTIDE SEQUENCE</scope>
    <source>
        <strain evidence="2">GVMAG-M-3300023174-130</strain>
    </source>
</reference>
<evidence type="ECO:0000259" key="1">
    <source>
        <dbReference type="PROSITE" id="PS50235"/>
    </source>
</evidence>
<evidence type="ECO:0000313" key="2">
    <source>
        <dbReference type="EMBL" id="QHT12777.1"/>
    </source>
</evidence>
<dbReference type="PROSITE" id="PS00972">
    <property type="entry name" value="USP_1"/>
    <property type="match status" value="1"/>
</dbReference>
<feature type="domain" description="USP" evidence="1">
    <location>
        <begin position="14"/>
        <end position="345"/>
    </location>
</feature>
<protein>
    <recommendedName>
        <fullName evidence="1">USP domain-containing protein</fullName>
    </recommendedName>
</protein>
<sequence length="348" mass="40583">MNAKNENYENKGLSGLANLGNTCFINSCVQILSHTYELNELLNNEIIIKKIKNKYDSALLIEWNNLRKMLWENNCVIAPNKFIKTIQKVAEIKEIEIFTGYSQNDVAEFLLFLIDCFHNSLSREIKMNISGNPENDTDQLAIKCFNMIKNMYTKEYSEIWNIFYAVHVSEIISLETGEKIKQTPEPYFMLDLPIPQDNKSPTLIDCLNLYIEGEELKDDNAWFNDETKERINIKKKILFWSFPNILAIDFKRFNSRNQKNQIFIDFPLDNLDLSNYVIGYKKNSYIYELYGICNHSGSAFGGHYTCYVKNANGKWYHFNDTSVVEVSLVDAIISAKAYVLFYRKKQIL</sequence>
<dbReference type="PANTHER" id="PTHR21646">
    <property type="entry name" value="UBIQUITIN CARBOXYL-TERMINAL HYDROLASE"/>
    <property type="match status" value="1"/>
</dbReference>